<dbReference type="InterPro" id="IPR013057">
    <property type="entry name" value="AA_transpt_TM"/>
</dbReference>
<evidence type="ECO:0000313" key="9">
    <source>
        <dbReference type="WBParaSite" id="nRc.2.0.1.t24122-RA"/>
    </source>
</evidence>
<evidence type="ECO:0000256" key="1">
    <source>
        <dbReference type="ARBA" id="ARBA00004370"/>
    </source>
</evidence>
<dbReference type="Proteomes" id="UP000887565">
    <property type="component" value="Unplaced"/>
</dbReference>
<dbReference type="GO" id="GO:0016020">
    <property type="term" value="C:membrane"/>
    <property type="evidence" value="ECO:0007669"/>
    <property type="project" value="UniProtKB-SubCell"/>
</dbReference>
<evidence type="ECO:0000256" key="6">
    <source>
        <dbReference type="SAM" id="Phobius"/>
    </source>
</evidence>
<dbReference type="PANTHER" id="PTHR48017">
    <property type="entry name" value="OS05G0424000 PROTEIN-RELATED"/>
    <property type="match status" value="1"/>
</dbReference>
<protein>
    <submittedName>
        <fullName evidence="9">Amino acid transporter transmembrane domain-containing protein</fullName>
    </submittedName>
</protein>
<name>A0A915JD78_ROMCU</name>
<evidence type="ECO:0000256" key="2">
    <source>
        <dbReference type="ARBA" id="ARBA00022448"/>
    </source>
</evidence>
<evidence type="ECO:0000256" key="5">
    <source>
        <dbReference type="ARBA" id="ARBA00023136"/>
    </source>
</evidence>
<keyword evidence="4 6" id="KW-1133">Transmembrane helix</keyword>
<dbReference type="Pfam" id="PF01490">
    <property type="entry name" value="Aa_trans"/>
    <property type="match status" value="1"/>
</dbReference>
<evidence type="ECO:0000259" key="7">
    <source>
        <dbReference type="Pfam" id="PF01490"/>
    </source>
</evidence>
<evidence type="ECO:0000256" key="3">
    <source>
        <dbReference type="ARBA" id="ARBA00022692"/>
    </source>
</evidence>
<reference evidence="9" key="1">
    <citation type="submission" date="2022-11" db="UniProtKB">
        <authorList>
            <consortium name="WormBaseParasite"/>
        </authorList>
    </citation>
    <scope>IDENTIFICATION</scope>
</reference>
<keyword evidence="2" id="KW-0813">Transport</keyword>
<comment type="subcellular location">
    <subcellularLocation>
        <location evidence="1">Membrane</location>
    </subcellularLocation>
</comment>
<sequence length="137" mass="15343">MLGTFYDMDACKNKVQFPGVTLKGFISAYCTICFAYGGHSAFPTIQHDMKKPAKFPVSVLVSFASLFILYFPMPVLAYGVYGHTTQGTIEVNLSTVWIQDLIMILITGHVLFAFFIVISPVTQDLERVLKVPLRKKK</sequence>
<proteinExistence type="predicted"/>
<feature type="transmembrane region" description="Helical" evidence="6">
    <location>
        <begin position="101"/>
        <end position="121"/>
    </location>
</feature>
<keyword evidence="5 6" id="KW-0472">Membrane</keyword>
<dbReference type="AlphaFoldDB" id="A0A915JD78"/>
<dbReference type="Gene3D" id="1.20.1740.10">
    <property type="entry name" value="Amino acid/polyamine transporter I"/>
    <property type="match status" value="1"/>
</dbReference>
<dbReference type="WBParaSite" id="nRc.2.0.1.t24122-RA">
    <property type="protein sequence ID" value="nRc.2.0.1.t24122-RA"/>
    <property type="gene ID" value="nRc.2.0.1.g24122"/>
</dbReference>
<evidence type="ECO:0000256" key="4">
    <source>
        <dbReference type="ARBA" id="ARBA00022989"/>
    </source>
</evidence>
<evidence type="ECO:0000313" key="8">
    <source>
        <dbReference type="Proteomes" id="UP000887565"/>
    </source>
</evidence>
<accession>A0A915JD78</accession>
<keyword evidence="3 6" id="KW-0812">Transmembrane</keyword>
<dbReference type="OMA" id="TMIAVAF"/>
<organism evidence="8 9">
    <name type="scientific">Romanomermis culicivorax</name>
    <name type="common">Nematode worm</name>
    <dbReference type="NCBI Taxonomy" id="13658"/>
    <lineage>
        <taxon>Eukaryota</taxon>
        <taxon>Metazoa</taxon>
        <taxon>Ecdysozoa</taxon>
        <taxon>Nematoda</taxon>
        <taxon>Enoplea</taxon>
        <taxon>Dorylaimia</taxon>
        <taxon>Mermithida</taxon>
        <taxon>Mermithoidea</taxon>
        <taxon>Mermithidae</taxon>
        <taxon>Romanomermis</taxon>
    </lineage>
</organism>
<feature type="transmembrane region" description="Helical" evidence="6">
    <location>
        <begin position="59"/>
        <end position="81"/>
    </location>
</feature>
<feature type="transmembrane region" description="Helical" evidence="6">
    <location>
        <begin position="20"/>
        <end position="38"/>
    </location>
</feature>
<keyword evidence="8" id="KW-1185">Reference proteome</keyword>
<feature type="domain" description="Amino acid transporter transmembrane" evidence="7">
    <location>
        <begin position="19"/>
        <end position="130"/>
    </location>
</feature>